<dbReference type="InterPro" id="IPR002543">
    <property type="entry name" value="FtsK_dom"/>
</dbReference>
<evidence type="ECO:0000259" key="5">
    <source>
        <dbReference type="PROSITE" id="PS50901"/>
    </source>
</evidence>
<evidence type="ECO:0000256" key="4">
    <source>
        <dbReference type="SAM" id="MobiDB-lite"/>
    </source>
</evidence>
<reference evidence="6 7" key="1">
    <citation type="journal article" date="2019" name="Int. J. Syst. Evol. Microbiol.">
        <title>The Global Catalogue of Microorganisms (GCM) 10K type strain sequencing project: providing services to taxonomists for standard genome sequencing and annotation.</title>
        <authorList>
            <consortium name="The Broad Institute Genomics Platform"/>
            <consortium name="The Broad Institute Genome Sequencing Center for Infectious Disease"/>
            <person name="Wu L."/>
            <person name="Ma J."/>
        </authorList>
    </citation>
    <scope>NUCLEOTIDE SEQUENCE [LARGE SCALE GENOMIC DNA]</scope>
    <source>
        <strain evidence="6 7">JCM 8201</strain>
    </source>
</reference>
<feature type="compositionally biased region" description="Gly residues" evidence="4">
    <location>
        <begin position="44"/>
        <end position="54"/>
    </location>
</feature>
<feature type="region of interest" description="Disordered" evidence="4">
    <location>
        <begin position="1"/>
        <end position="70"/>
    </location>
</feature>
<dbReference type="SUPFAM" id="SSF52540">
    <property type="entry name" value="P-loop containing nucleoside triphosphate hydrolases"/>
    <property type="match status" value="1"/>
</dbReference>
<dbReference type="RefSeq" id="WP_344450838.1">
    <property type="nucleotide sequence ID" value="NZ_BAAATZ010000009.1"/>
</dbReference>
<dbReference type="SMART" id="SM00382">
    <property type="entry name" value="AAA"/>
    <property type="match status" value="1"/>
</dbReference>
<dbReference type="InterPro" id="IPR003593">
    <property type="entry name" value="AAA+_ATPase"/>
</dbReference>
<dbReference type="PROSITE" id="PS50901">
    <property type="entry name" value="FTSK"/>
    <property type="match status" value="1"/>
</dbReference>
<feature type="compositionally biased region" description="Basic and acidic residues" evidence="4">
    <location>
        <begin position="1"/>
        <end position="13"/>
    </location>
</feature>
<comment type="caution">
    <text evidence="6">The sequence shown here is derived from an EMBL/GenBank/DDBJ whole genome shotgun (WGS) entry which is preliminary data.</text>
</comment>
<feature type="compositionally biased region" description="Acidic residues" evidence="4">
    <location>
        <begin position="22"/>
        <end position="32"/>
    </location>
</feature>
<sequence>MTDVHETPRDRRWLKAVPDPVEPFEEGPESDDEFGRESVETFAGSGGAGTGAGGAATPDTPITRGREAAPTPAILRALRRDVFYVRVPKDPEKAARKAERSFERKVIARTWRTRRVMAPAYGTAALAGIDAFLLDLPPVELTGPLAGAAALAWWRHNWRRSGVRVDISAVRGLRPRVEAWRSSRRFVKRWPYTCRDLGTVGMKLVRITCDEWSASVDIRTTVKHGIPEVRNLLPALERALDAQRGSARVLAVPENNKARLIRVRVMTEDPHAEAILPPAFVPVSLAEPLLEFGIFETGEPVRFDLRVNTLVAGETGAGKSMVLQNLLRLASRVEWLSLVLLDMGSGATEFGAWRGRADVVGTSTEDAERIIDVLLAERQWRGEQMEARGLKNWHPTPEHPHILFVVDEAQVLTEEGYGDLLVSVAAEGRKFGITLVLATQNPVAASVPAKVKRNLPQTIGLRVRDSTANRVVFGDTAEKEGWSAHCLPKNTFLIKSPTYGEPVQGKAFYLSDAQQEADLSTAPPPVRVNRGGPRDLRAALAQPSPDEPVREAAPSVRLDRKDYSRAAVWAALPEDGSEVHRKDVEKVAGLSQKTCDDRLKEFLSEGRVERVRPGVWRRAAIADAV</sequence>
<gene>
    <name evidence="6" type="ORF">GCM10010439_28600</name>
</gene>
<keyword evidence="1 3" id="KW-0547">Nucleotide-binding</keyword>
<protein>
    <recommendedName>
        <fullName evidence="5">FtsK domain-containing protein</fullName>
    </recommendedName>
</protein>
<evidence type="ECO:0000256" key="3">
    <source>
        <dbReference type="PROSITE-ProRule" id="PRU00289"/>
    </source>
</evidence>
<dbReference type="InterPro" id="IPR050206">
    <property type="entry name" value="FtsK/SpoIIIE/SftA"/>
</dbReference>
<dbReference type="CDD" id="cd01127">
    <property type="entry name" value="TrwB_TraG_TraD_VirD4"/>
    <property type="match status" value="1"/>
</dbReference>
<feature type="domain" description="FtsK" evidence="5">
    <location>
        <begin position="298"/>
        <end position="470"/>
    </location>
</feature>
<dbReference type="Proteomes" id="UP001501842">
    <property type="component" value="Unassembled WGS sequence"/>
</dbReference>
<evidence type="ECO:0000313" key="7">
    <source>
        <dbReference type="Proteomes" id="UP001501842"/>
    </source>
</evidence>
<dbReference type="Pfam" id="PF01580">
    <property type="entry name" value="FtsK_SpoIIIE"/>
    <property type="match status" value="1"/>
</dbReference>
<dbReference type="PANTHER" id="PTHR22683:SF41">
    <property type="entry name" value="DNA TRANSLOCASE FTSK"/>
    <property type="match status" value="1"/>
</dbReference>
<dbReference type="InterPro" id="IPR027417">
    <property type="entry name" value="P-loop_NTPase"/>
</dbReference>
<proteinExistence type="predicted"/>
<dbReference type="EMBL" id="BAAATZ010000009">
    <property type="protein sequence ID" value="GAA2726338.1"/>
    <property type="molecule type" value="Genomic_DNA"/>
</dbReference>
<accession>A0ABN3U9A9</accession>
<keyword evidence="2 3" id="KW-0067">ATP-binding</keyword>
<dbReference type="Gene3D" id="3.40.50.300">
    <property type="entry name" value="P-loop containing nucleotide triphosphate hydrolases"/>
    <property type="match status" value="1"/>
</dbReference>
<organism evidence="6 7">
    <name type="scientific">Actinocorallia aurantiaca</name>
    <dbReference type="NCBI Taxonomy" id="46204"/>
    <lineage>
        <taxon>Bacteria</taxon>
        <taxon>Bacillati</taxon>
        <taxon>Actinomycetota</taxon>
        <taxon>Actinomycetes</taxon>
        <taxon>Streptosporangiales</taxon>
        <taxon>Thermomonosporaceae</taxon>
        <taxon>Actinocorallia</taxon>
    </lineage>
</organism>
<name>A0ABN3U9A9_9ACTN</name>
<evidence type="ECO:0000256" key="1">
    <source>
        <dbReference type="ARBA" id="ARBA00022741"/>
    </source>
</evidence>
<dbReference type="PANTHER" id="PTHR22683">
    <property type="entry name" value="SPORULATION PROTEIN RELATED"/>
    <property type="match status" value="1"/>
</dbReference>
<evidence type="ECO:0000256" key="2">
    <source>
        <dbReference type="ARBA" id="ARBA00022840"/>
    </source>
</evidence>
<keyword evidence="7" id="KW-1185">Reference proteome</keyword>
<evidence type="ECO:0000313" key="6">
    <source>
        <dbReference type="EMBL" id="GAA2726338.1"/>
    </source>
</evidence>
<feature type="binding site" evidence="3">
    <location>
        <begin position="313"/>
        <end position="320"/>
    </location>
    <ligand>
        <name>ATP</name>
        <dbReference type="ChEBI" id="CHEBI:30616"/>
    </ligand>
</feature>